<dbReference type="Gene3D" id="3.40.50.2300">
    <property type="match status" value="1"/>
</dbReference>
<evidence type="ECO:0000259" key="7">
    <source>
        <dbReference type="PROSITE" id="PS01124"/>
    </source>
</evidence>
<name>A0A173WZV2_9FIRM</name>
<dbReference type="GO" id="GO:0003700">
    <property type="term" value="F:DNA-binding transcription factor activity"/>
    <property type="evidence" value="ECO:0007669"/>
    <property type="project" value="InterPro"/>
</dbReference>
<dbReference type="GO" id="GO:0043565">
    <property type="term" value="F:sequence-specific DNA binding"/>
    <property type="evidence" value="ECO:0007669"/>
    <property type="project" value="InterPro"/>
</dbReference>
<evidence type="ECO:0000256" key="6">
    <source>
        <dbReference type="PROSITE-ProRule" id="PRU00169"/>
    </source>
</evidence>
<proteinExistence type="predicted"/>
<dbReference type="InterPro" id="IPR018062">
    <property type="entry name" value="HTH_AraC-typ_CS"/>
</dbReference>
<dbReference type="SUPFAM" id="SSF52172">
    <property type="entry name" value="CheY-like"/>
    <property type="match status" value="1"/>
</dbReference>
<dbReference type="Proteomes" id="UP000095651">
    <property type="component" value="Unassembled WGS sequence"/>
</dbReference>
<dbReference type="InterPro" id="IPR009057">
    <property type="entry name" value="Homeodomain-like_sf"/>
</dbReference>
<evidence type="ECO:0000256" key="4">
    <source>
        <dbReference type="ARBA" id="ARBA00023163"/>
    </source>
</evidence>
<dbReference type="PROSITE" id="PS01124">
    <property type="entry name" value="HTH_ARAC_FAMILY_2"/>
    <property type="match status" value="1"/>
</dbReference>
<dbReference type="GO" id="GO:0000160">
    <property type="term" value="P:phosphorelay signal transduction system"/>
    <property type="evidence" value="ECO:0007669"/>
    <property type="project" value="InterPro"/>
</dbReference>
<feature type="domain" description="Response regulatory" evidence="8">
    <location>
        <begin position="4"/>
        <end position="121"/>
    </location>
</feature>
<dbReference type="EMBL" id="CYZE01000001">
    <property type="protein sequence ID" value="CUN44087.1"/>
    <property type="molecule type" value="Genomic_DNA"/>
</dbReference>
<dbReference type="AlphaFoldDB" id="A0A173WZV2"/>
<dbReference type="Pfam" id="PF12833">
    <property type="entry name" value="HTH_18"/>
    <property type="match status" value="1"/>
</dbReference>
<dbReference type="InterPro" id="IPR011006">
    <property type="entry name" value="CheY-like_superfamily"/>
</dbReference>
<evidence type="ECO:0000256" key="2">
    <source>
        <dbReference type="ARBA" id="ARBA00023015"/>
    </source>
</evidence>
<dbReference type="Gene3D" id="1.10.10.60">
    <property type="entry name" value="Homeodomain-like"/>
    <property type="match status" value="2"/>
</dbReference>
<evidence type="ECO:0000313" key="9">
    <source>
        <dbReference type="EMBL" id="CUN44087.1"/>
    </source>
</evidence>
<dbReference type="Pfam" id="PF17853">
    <property type="entry name" value="GGDEF_2"/>
    <property type="match status" value="1"/>
</dbReference>
<dbReference type="CDD" id="cd17536">
    <property type="entry name" value="REC_YesN-like"/>
    <property type="match status" value="1"/>
</dbReference>
<comment type="function">
    <text evidence="5">May play the central regulatory role in sporulation. It may be an element of the effector pathway responsible for the activation of sporulation genes in response to nutritional stress. Spo0A may act in concert with spo0H (a sigma factor) to control the expression of some genes that are critical to the sporulation process.</text>
</comment>
<reference evidence="9 10" key="1">
    <citation type="submission" date="2015-09" db="EMBL/GenBank/DDBJ databases">
        <authorList>
            <consortium name="Pathogen Informatics"/>
        </authorList>
    </citation>
    <scope>NUCLEOTIDE SEQUENCE [LARGE SCALE GENOMIC DNA]</scope>
    <source>
        <strain evidence="9 10">2789STDY5608850</strain>
    </source>
</reference>
<sequence>MSKYALIIDDNKLVTESLKENIDWHKLDVVVTHVFYDALQIEEVVASETVDIIISDIRMPGLSGLEMAKEVLKQNPAIKIILISAYEDFQYVQEAIRLGAYDFIEKPIDLAYLSSIIAKAAAQIDLDLQTKRQLEASKPAMVEKFFYDVLHHAPAEAKYNYGDYPIFLSLTIESHFHLCIVIKNTNANQLKNALGLQRYHMDLLSLENDIGLQFADFPLAYLLHKGNSLVLVIGKGAASAVQLLTAAEERLSPILERASLFKLAVGIGNTVASFWDIRESYENAKLALEYRFFFPEETILRYQDLPPENSTPDLNLESKCKYIINLICKNDVPRLEQYLDALYEEYLKLHISRDSLFFIISDMAGKVLNFLYKMGVDLASLDEDLMKYWGNLKRFSTGQEVFQWFFRLCAMAGSLLDTSVSGYQKRLASLVENYIQLNYANPDLGLNEIAASVNVSPTHLSAAFKETTGSNIVDLIGSTRIMAAKELLMNTELSIREISEKTGFSNQYYFSACFKKITGMAPTGFRNPNH</sequence>
<feature type="modified residue" description="4-aspartylphosphate" evidence="6">
    <location>
        <position position="56"/>
    </location>
</feature>
<dbReference type="PROSITE" id="PS50110">
    <property type="entry name" value="RESPONSE_REGULATORY"/>
    <property type="match status" value="1"/>
</dbReference>
<evidence type="ECO:0000256" key="3">
    <source>
        <dbReference type="ARBA" id="ARBA00023125"/>
    </source>
</evidence>
<evidence type="ECO:0000313" key="10">
    <source>
        <dbReference type="Proteomes" id="UP000095651"/>
    </source>
</evidence>
<organism evidence="9 10">
    <name type="scientific">Hungatella hathewayi</name>
    <dbReference type="NCBI Taxonomy" id="154046"/>
    <lineage>
        <taxon>Bacteria</taxon>
        <taxon>Bacillati</taxon>
        <taxon>Bacillota</taxon>
        <taxon>Clostridia</taxon>
        <taxon>Lachnospirales</taxon>
        <taxon>Lachnospiraceae</taxon>
        <taxon>Hungatella</taxon>
    </lineage>
</organism>
<feature type="domain" description="HTH araC/xylS-type" evidence="7">
    <location>
        <begin position="429"/>
        <end position="528"/>
    </location>
</feature>
<dbReference type="SMART" id="SM00448">
    <property type="entry name" value="REC"/>
    <property type="match status" value="1"/>
</dbReference>
<keyword evidence="4" id="KW-0804">Transcription</keyword>
<evidence type="ECO:0000256" key="1">
    <source>
        <dbReference type="ARBA" id="ARBA00018672"/>
    </source>
</evidence>
<dbReference type="PANTHER" id="PTHR43280">
    <property type="entry name" value="ARAC-FAMILY TRANSCRIPTIONAL REGULATOR"/>
    <property type="match status" value="1"/>
</dbReference>
<dbReference type="InterPro" id="IPR041522">
    <property type="entry name" value="CdaR_GGDEF"/>
</dbReference>
<dbReference type="Pfam" id="PF00072">
    <property type="entry name" value="Response_reg"/>
    <property type="match status" value="1"/>
</dbReference>
<dbReference type="SUPFAM" id="SSF46689">
    <property type="entry name" value="Homeodomain-like"/>
    <property type="match status" value="1"/>
</dbReference>
<dbReference type="RefSeq" id="WP_055652641.1">
    <property type="nucleotide sequence ID" value="NZ_CABIXC010000001.1"/>
</dbReference>
<keyword evidence="6" id="KW-0597">Phosphoprotein</keyword>
<gene>
    <name evidence="9" type="primary">btr_2</name>
    <name evidence="9" type="ORF">ERS852407_00193</name>
</gene>
<dbReference type="PROSITE" id="PS00041">
    <property type="entry name" value="HTH_ARAC_FAMILY_1"/>
    <property type="match status" value="1"/>
</dbReference>
<keyword evidence="3" id="KW-0238">DNA-binding</keyword>
<dbReference type="PANTHER" id="PTHR43280:SF28">
    <property type="entry name" value="HTH-TYPE TRANSCRIPTIONAL ACTIVATOR RHAS"/>
    <property type="match status" value="1"/>
</dbReference>
<dbReference type="SMART" id="SM00342">
    <property type="entry name" value="HTH_ARAC"/>
    <property type="match status" value="1"/>
</dbReference>
<keyword evidence="2" id="KW-0805">Transcription regulation</keyword>
<protein>
    <recommendedName>
        <fullName evidence="1">Stage 0 sporulation protein A homolog</fullName>
    </recommendedName>
</protein>
<evidence type="ECO:0000256" key="5">
    <source>
        <dbReference type="ARBA" id="ARBA00024867"/>
    </source>
</evidence>
<accession>A0A173WZV2</accession>
<dbReference type="InterPro" id="IPR001789">
    <property type="entry name" value="Sig_transdc_resp-reg_receiver"/>
</dbReference>
<dbReference type="InterPro" id="IPR018060">
    <property type="entry name" value="HTH_AraC"/>
</dbReference>
<evidence type="ECO:0000259" key="8">
    <source>
        <dbReference type="PROSITE" id="PS50110"/>
    </source>
</evidence>